<accession>A0A3S3R480</accession>
<dbReference type="EMBL" id="QPKB01000010">
    <property type="protein sequence ID" value="RWR94211.1"/>
    <property type="molecule type" value="Genomic_DNA"/>
</dbReference>
<keyword evidence="12" id="KW-0134">Cell wall</keyword>
<evidence type="ECO:0000259" key="13">
    <source>
        <dbReference type="SMART" id="SM00856"/>
    </source>
</evidence>
<dbReference type="PANTHER" id="PTHR31707">
    <property type="entry name" value="PECTINESTERASE"/>
    <property type="match status" value="1"/>
</dbReference>
<dbReference type="InterPro" id="IPR011050">
    <property type="entry name" value="Pectin_lyase_fold/virulence"/>
</dbReference>
<dbReference type="GO" id="GO:0004857">
    <property type="term" value="F:enzyme inhibitor activity"/>
    <property type="evidence" value="ECO:0007669"/>
    <property type="project" value="InterPro"/>
</dbReference>
<comment type="subcellular location">
    <subcellularLocation>
        <location evidence="12">Secreted</location>
        <location evidence="12">Cell wall</location>
    </subcellularLocation>
</comment>
<evidence type="ECO:0000313" key="15">
    <source>
        <dbReference type="Proteomes" id="UP000283530"/>
    </source>
</evidence>
<dbReference type="EC" id="3.1.1.11" evidence="4 12"/>
<evidence type="ECO:0000256" key="3">
    <source>
        <dbReference type="ARBA" id="ARBA00007786"/>
    </source>
</evidence>
<dbReference type="PROSITE" id="PS00503">
    <property type="entry name" value="PECTINESTERASE_2"/>
    <property type="match status" value="1"/>
</dbReference>
<dbReference type="InterPro" id="IPR035513">
    <property type="entry name" value="Invertase/methylesterase_inhib"/>
</dbReference>
<comment type="pathway">
    <text evidence="1 12">Glycan metabolism; pectin degradation; 2-dehydro-3-deoxy-D-gluconate from pectin: step 1/5.</text>
</comment>
<dbReference type="SUPFAM" id="SSF101148">
    <property type="entry name" value="Plant invertase/pectin methylesterase inhibitor"/>
    <property type="match status" value="1"/>
</dbReference>
<sequence length="566" mass="63263">MVNKKMVVVGVSSLILVAMVVAVTIGVTGDYFSGSSSEDGNSKHAKTSTKAIKEICQPTDYKQRCIKSLTSVAGNDTTDGHELIKLTFKVAIDEIKKALSQSSLLKKAADDPRTSKALENCKELMNYAIEDLKNSVKQFDEFDIGEIEELIEDLRVWLSASMTYQETCLDGFEGAEDDTGKKMRKALQGASELTSNTLAIINEISSLINSFEHPKTNRRTSTREDFPSWVSDGRRKLLEAHPNTIKPDVVVAKDGSGDFKTITSALAKVPKKSNETFIIYIKKGIYKENVTVERSMQNVVMIGDGQTETKITGNRNYVDGTPTFKTATVAVMGDGFMAKNIGFENDAGPLKHQAVALRVQSDRSIFYKCQMDGYQDTLYTHTNRQFYRECTITGTIDFIFGNAAVVFQNCNILARQPLDNQKNIVTAQGRKDRHEPTAIIIHNCTISADPTYYPLRAKLPTYLGRPWKERSRTFIFQSQIDDLIHPDGWLPWSADFALSTCFYSEFDNRGDGSPRTNRVKWRCIKNITAEHAQKFTVEKFLRGNQWINASGVPFTPGLLPLHSQSS</sequence>
<dbReference type="PROSITE" id="PS00800">
    <property type="entry name" value="PECTINESTERASE_1"/>
    <property type="match status" value="1"/>
</dbReference>
<evidence type="ECO:0000256" key="10">
    <source>
        <dbReference type="ARBA" id="ARBA00057335"/>
    </source>
</evidence>
<evidence type="ECO:0000256" key="8">
    <source>
        <dbReference type="ARBA" id="ARBA00023180"/>
    </source>
</evidence>
<keyword evidence="12" id="KW-0961">Cell wall biogenesis/degradation</keyword>
<keyword evidence="7" id="KW-1015">Disulfide bond</keyword>
<dbReference type="GO" id="GO:0042545">
    <property type="term" value="P:cell wall modification"/>
    <property type="evidence" value="ECO:0007669"/>
    <property type="project" value="UniProtKB-UniRule"/>
</dbReference>
<dbReference type="AlphaFoldDB" id="A0A3S3R480"/>
<dbReference type="GO" id="GO:0045490">
    <property type="term" value="P:pectin catabolic process"/>
    <property type="evidence" value="ECO:0007669"/>
    <property type="project" value="UniProtKB-UniRule"/>
</dbReference>
<keyword evidence="8" id="KW-0325">Glycoprotein</keyword>
<dbReference type="FunFam" id="2.160.20.10:FF:000001">
    <property type="entry name" value="Pectinesterase"/>
    <property type="match status" value="1"/>
</dbReference>
<dbReference type="InterPro" id="IPR018040">
    <property type="entry name" value="Pectinesterase_Tyr_AS"/>
</dbReference>
<dbReference type="Pfam" id="PF04043">
    <property type="entry name" value="PMEI"/>
    <property type="match status" value="1"/>
</dbReference>
<evidence type="ECO:0000256" key="11">
    <source>
        <dbReference type="PROSITE-ProRule" id="PRU10040"/>
    </source>
</evidence>
<dbReference type="Gene3D" id="1.20.140.40">
    <property type="entry name" value="Invertase/pectin methylesterase inhibitor family protein"/>
    <property type="match status" value="1"/>
</dbReference>
<feature type="chain" id="PRO_5018382263" description="Pectinesterase" evidence="12">
    <location>
        <begin position="23"/>
        <end position="566"/>
    </location>
</feature>
<dbReference type="STRING" id="337451.A0A3S3R480"/>
<gene>
    <name evidence="14" type="ORF">CKAN_02349200</name>
</gene>
<dbReference type="GO" id="GO:0030599">
    <property type="term" value="F:pectinesterase activity"/>
    <property type="evidence" value="ECO:0007669"/>
    <property type="project" value="UniProtKB-UniRule"/>
</dbReference>
<evidence type="ECO:0000256" key="6">
    <source>
        <dbReference type="ARBA" id="ARBA00023085"/>
    </source>
</evidence>
<dbReference type="Pfam" id="PF01095">
    <property type="entry name" value="Pectinesterase"/>
    <property type="match status" value="1"/>
</dbReference>
<keyword evidence="15" id="KW-1185">Reference proteome</keyword>
<proteinExistence type="inferred from homology"/>
<dbReference type="InterPro" id="IPR006501">
    <property type="entry name" value="Pectinesterase_inhib_dom"/>
</dbReference>
<dbReference type="OrthoDB" id="2019149at2759"/>
<keyword evidence="12" id="KW-0964">Secreted</keyword>
<keyword evidence="5 12" id="KW-0378">Hydrolase</keyword>
<protein>
    <recommendedName>
        <fullName evidence="4 12">Pectinesterase</fullName>
        <ecNumber evidence="4 12">3.1.1.11</ecNumber>
    </recommendedName>
</protein>
<keyword evidence="12" id="KW-0732">Signal</keyword>
<dbReference type="InterPro" id="IPR033131">
    <property type="entry name" value="Pectinesterase_Asp_AS"/>
</dbReference>
<feature type="domain" description="Pectinesterase inhibitor" evidence="13">
    <location>
        <begin position="47"/>
        <end position="200"/>
    </location>
</feature>
<dbReference type="UniPathway" id="UPA00545">
    <property type="reaction ID" value="UER00823"/>
</dbReference>
<dbReference type="Proteomes" id="UP000283530">
    <property type="component" value="Unassembled WGS sequence"/>
</dbReference>
<evidence type="ECO:0000256" key="7">
    <source>
        <dbReference type="ARBA" id="ARBA00023157"/>
    </source>
</evidence>
<comment type="catalytic activity">
    <reaction evidence="9 12">
        <text>[(1-&gt;4)-alpha-D-galacturonosyl methyl ester](n) + n H2O = [(1-&gt;4)-alpha-D-galacturonosyl](n) + n methanol + n H(+)</text>
        <dbReference type="Rhea" id="RHEA:22380"/>
        <dbReference type="Rhea" id="RHEA-COMP:14570"/>
        <dbReference type="Rhea" id="RHEA-COMP:14573"/>
        <dbReference type="ChEBI" id="CHEBI:15377"/>
        <dbReference type="ChEBI" id="CHEBI:15378"/>
        <dbReference type="ChEBI" id="CHEBI:17790"/>
        <dbReference type="ChEBI" id="CHEBI:140522"/>
        <dbReference type="ChEBI" id="CHEBI:140523"/>
        <dbReference type="EC" id="3.1.1.11"/>
    </reaction>
</comment>
<evidence type="ECO:0000256" key="1">
    <source>
        <dbReference type="ARBA" id="ARBA00005184"/>
    </source>
</evidence>
<evidence type="ECO:0000313" key="14">
    <source>
        <dbReference type="EMBL" id="RWR94211.1"/>
    </source>
</evidence>
<comment type="similarity">
    <text evidence="3">In the C-terminal section; belongs to the pectinesterase family.</text>
</comment>
<keyword evidence="6 12" id="KW-0063">Aspartyl esterase</keyword>
<dbReference type="SUPFAM" id="SSF51126">
    <property type="entry name" value="Pectin lyase-like"/>
    <property type="match status" value="1"/>
</dbReference>
<evidence type="ECO:0000256" key="4">
    <source>
        <dbReference type="ARBA" id="ARBA00013229"/>
    </source>
</evidence>
<feature type="signal peptide" evidence="12">
    <location>
        <begin position="1"/>
        <end position="22"/>
    </location>
</feature>
<dbReference type="InterPro" id="IPR000070">
    <property type="entry name" value="Pectinesterase_cat"/>
</dbReference>
<comment type="function">
    <text evidence="10 12">Acts in the modification of cell walls via demethylesterification of cell wall pectin.</text>
</comment>
<evidence type="ECO:0000256" key="5">
    <source>
        <dbReference type="ARBA" id="ARBA00022801"/>
    </source>
</evidence>
<evidence type="ECO:0000256" key="9">
    <source>
        <dbReference type="ARBA" id="ARBA00047928"/>
    </source>
</evidence>
<dbReference type="NCBIfam" id="TIGR01614">
    <property type="entry name" value="PME_inhib"/>
    <property type="match status" value="1"/>
</dbReference>
<name>A0A3S3R480_9MAGN</name>
<dbReference type="FunFam" id="1.20.140.40:FF:000001">
    <property type="entry name" value="Pectinesterase"/>
    <property type="match status" value="1"/>
</dbReference>
<organism evidence="14 15">
    <name type="scientific">Cinnamomum micranthum f. kanehirae</name>
    <dbReference type="NCBI Taxonomy" id="337451"/>
    <lineage>
        <taxon>Eukaryota</taxon>
        <taxon>Viridiplantae</taxon>
        <taxon>Streptophyta</taxon>
        <taxon>Embryophyta</taxon>
        <taxon>Tracheophyta</taxon>
        <taxon>Spermatophyta</taxon>
        <taxon>Magnoliopsida</taxon>
        <taxon>Magnoliidae</taxon>
        <taxon>Laurales</taxon>
        <taxon>Lauraceae</taxon>
        <taxon>Cinnamomum</taxon>
    </lineage>
</organism>
<dbReference type="SMART" id="SM00856">
    <property type="entry name" value="PMEI"/>
    <property type="match status" value="1"/>
</dbReference>
<dbReference type="Gene3D" id="2.160.20.10">
    <property type="entry name" value="Single-stranded right-handed beta-helix, Pectin lyase-like"/>
    <property type="match status" value="1"/>
</dbReference>
<comment type="caution">
    <text evidence="14">The sequence shown here is derived from an EMBL/GenBank/DDBJ whole genome shotgun (WGS) entry which is preliminary data.</text>
</comment>
<comment type="similarity">
    <text evidence="2">In the N-terminal section; belongs to the PMEI family.</text>
</comment>
<dbReference type="CDD" id="cd15798">
    <property type="entry name" value="PMEI-like_3"/>
    <property type="match status" value="1"/>
</dbReference>
<evidence type="ECO:0000256" key="2">
    <source>
        <dbReference type="ARBA" id="ARBA00006027"/>
    </source>
</evidence>
<evidence type="ECO:0000256" key="12">
    <source>
        <dbReference type="RuleBase" id="RU000589"/>
    </source>
</evidence>
<dbReference type="InterPro" id="IPR012334">
    <property type="entry name" value="Pectin_lyas_fold"/>
</dbReference>
<reference evidence="14 15" key="1">
    <citation type="journal article" date="2019" name="Nat. Plants">
        <title>Stout camphor tree genome fills gaps in understanding of flowering plant genome evolution.</title>
        <authorList>
            <person name="Chaw S.M."/>
            <person name="Liu Y.C."/>
            <person name="Wu Y.W."/>
            <person name="Wang H.Y."/>
            <person name="Lin C.I."/>
            <person name="Wu C.S."/>
            <person name="Ke H.M."/>
            <person name="Chang L.Y."/>
            <person name="Hsu C.Y."/>
            <person name="Yang H.T."/>
            <person name="Sudianto E."/>
            <person name="Hsu M.H."/>
            <person name="Wu K.P."/>
            <person name="Wang L.N."/>
            <person name="Leebens-Mack J.H."/>
            <person name="Tsai I.J."/>
        </authorList>
    </citation>
    <scope>NUCLEOTIDE SEQUENCE [LARGE SCALE GENOMIC DNA]</scope>
    <source>
        <strain evidence="15">cv. Chaw 1501</strain>
        <tissue evidence="14">Young leaves</tissue>
    </source>
</reference>
<feature type="active site" evidence="11">
    <location>
        <position position="397"/>
    </location>
</feature>